<dbReference type="PROSITE" id="PS50977">
    <property type="entry name" value="HTH_TETR_2"/>
    <property type="match status" value="1"/>
</dbReference>
<gene>
    <name evidence="4" type="ORF">SAMN02910344_01613</name>
</gene>
<dbReference type="SUPFAM" id="SSF46689">
    <property type="entry name" value="Homeodomain-like"/>
    <property type="match status" value="1"/>
</dbReference>
<dbReference type="PRINTS" id="PR00455">
    <property type="entry name" value="HTHTETR"/>
</dbReference>
<keyword evidence="1 2" id="KW-0238">DNA-binding</keyword>
<accession>A0A662ZJR0</accession>
<evidence type="ECO:0000256" key="2">
    <source>
        <dbReference type="PROSITE-ProRule" id="PRU00335"/>
    </source>
</evidence>
<dbReference type="OrthoDB" id="5816932at2"/>
<name>A0A662ZJR0_9GAMM</name>
<dbReference type="Pfam" id="PF00440">
    <property type="entry name" value="TetR_N"/>
    <property type="match status" value="1"/>
</dbReference>
<dbReference type="GO" id="GO:0003677">
    <property type="term" value="F:DNA binding"/>
    <property type="evidence" value="ECO:0007669"/>
    <property type="project" value="UniProtKB-UniRule"/>
</dbReference>
<dbReference type="InterPro" id="IPR036271">
    <property type="entry name" value="Tet_transcr_reg_TetR-rel_C_sf"/>
</dbReference>
<dbReference type="PANTHER" id="PTHR43479:SF11">
    <property type="entry name" value="ACREF_ENVCD OPERON REPRESSOR-RELATED"/>
    <property type="match status" value="1"/>
</dbReference>
<evidence type="ECO:0000256" key="1">
    <source>
        <dbReference type="ARBA" id="ARBA00023125"/>
    </source>
</evidence>
<dbReference type="InterPro" id="IPR050624">
    <property type="entry name" value="HTH-type_Tx_Regulator"/>
</dbReference>
<reference evidence="4 5" key="1">
    <citation type="submission" date="2016-10" db="EMBL/GenBank/DDBJ databases">
        <authorList>
            <person name="Varghese N."/>
            <person name="Submissions S."/>
        </authorList>
    </citation>
    <scope>NUCLEOTIDE SEQUENCE [LARGE SCALE GENOMIC DNA]</scope>
    <source>
        <strain evidence="4 5">DSM 1361</strain>
    </source>
</reference>
<dbReference type="RefSeq" id="WP_031578704.1">
    <property type="nucleotide sequence ID" value="NZ_FOXF01000032.1"/>
</dbReference>
<dbReference type="PANTHER" id="PTHR43479">
    <property type="entry name" value="ACREF/ENVCD OPERON REPRESSOR-RELATED"/>
    <property type="match status" value="1"/>
</dbReference>
<dbReference type="InterPro" id="IPR001647">
    <property type="entry name" value="HTH_TetR"/>
</dbReference>
<proteinExistence type="predicted"/>
<evidence type="ECO:0000313" key="4">
    <source>
        <dbReference type="EMBL" id="SFP52307.1"/>
    </source>
</evidence>
<dbReference type="AlphaFoldDB" id="A0A662ZJR0"/>
<dbReference type="InterPro" id="IPR009057">
    <property type="entry name" value="Homeodomain-like_sf"/>
</dbReference>
<dbReference type="EMBL" id="FOXF01000032">
    <property type="protein sequence ID" value="SFP52307.1"/>
    <property type="molecule type" value="Genomic_DNA"/>
</dbReference>
<feature type="DNA-binding region" description="H-T-H motif" evidence="2">
    <location>
        <begin position="33"/>
        <end position="52"/>
    </location>
</feature>
<evidence type="ECO:0000313" key="5">
    <source>
        <dbReference type="Proteomes" id="UP000243745"/>
    </source>
</evidence>
<keyword evidence="5" id="KW-1185">Reference proteome</keyword>
<protein>
    <submittedName>
        <fullName evidence="4">Transcriptional regulator, TetR family</fullName>
    </submittedName>
</protein>
<sequence>MVRKTREEALKTKLKIMDVAKQLFCEKGYEKTNLSDIADVAGVTRGAIYWYFQNKDDLFVEICKAMVNTESNLFHSIENIDSSVSPLDSLRQWLYTINVSLKNEDNILFSKIIYNVLWGNHGSKRVKKMLMDINNSFNRNYVLLIREAIKKHELPSNVDAEKAANFLCSVITGYIIRYVDGSQDDIIHYNKQIVDLILDQIPKFVF</sequence>
<dbReference type="SUPFAM" id="SSF48498">
    <property type="entry name" value="Tetracyclin repressor-like, C-terminal domain"/>
    <property type="match status" value="1"/>
</dbReference>
<dbReference type="Proteomes" id="UP000243745">
    <property type="component" value="Unassembled WGS sequence"/>
</dbReference>
<feature type="domain" description="HTH tetR-type" evidence="3">
    <location>
        <begin position="10"/>
        <end position="70"/>
    </location>
</feature>
<organism evidence="4 5">
    <name type="scientific">Ruminobacter amylophilus</name>
    <dbReference type="NCBI Taxonomy" id="867"/>
    <lineage>
        <taxon>Bacteria</taxon>
        <taxon>Pseudomonadati</taxon>
        <taxon>Pseudomonadota</taxon>
        <taxon>Gammaproteobacteria</taxon>
        <taxon>Aeromonadales</taxon>
        <taxon>Succinivibrionaceae</taxon>
        <taxon>Ruminobacter</taxon>
    </lineage>
</organism>
<dbReference type="Gene3D" id="1.10.357.10">
    <property type="entry name" value="Tetracycline Repressor, domain 2"/>
    <property type="match status" value="1"/>
</dbReference>
<evidence type="ECO:0000259" key="3">
    <source>
        <dbReference type="PROSITE" id="PS50977"/>
    </source>
</evidence>